<feature type="transmembrane region" description="Helical" evidence="2">
    <location>
        <begin position="234"/>
        <end position="255"/>
    </location>
</feature>
<evidence type="ECO:0000256" key="2">
    <source>
        <dbReference type="SAM" id="Phobius"/>
    </source>
</evidence>
<evidence type="ECO:0000313" key="4">
    <source>
        <dbReference type="Proteomes" id="UP000683511"/>
    </source>
</evidence>
<dbReference type="Proteomes" id="UP000683511">
    <property type="component" value="Chromosome"/>
</dbReference>
<reference evidence="3" key="1">
    <citation type="submission" date="2017-04" db="EMBL/GenBank/DDBJ databases">
        <title>Genome deletions in a multicellular cyanobacterial endosymbiont for morphological adaptation in marine diatoms.</title>
        <authorList>
            <person name="Wang Y."/>
            <person name="Gao H."/>
            <person name="Li R."/>
            <person name="Xu X."/>
        </authorList>
    </citation>
    <scope>NUCLEOTIDE SEQUENCE</scope>
    <source>
        <strain evidence="3">FACHB 800</strain>
    </source>
</reference>
<dbReference type="KEGG" id="rsin:B6N60_03425"/>
<keyword evidence="2" id="KW-1133">Transmembrane helix</keyword>
<keyword evidence="2" id="KW-0472">Membrane</keyword>
<gene>
    <name evidence="3" type="ORF">B6N60_03425</name>
</gene>
<keyword evidence="2" id="KW-0812">Transmembrane</keyword>
<dbReference type="EMBL" id="CP021056">
    <property type="protein sequence ID" value="QXE24717.1"/>
    <property type="molecule type" value="Genomic_DNA"/>
</dbReference>
<organism evidence="3 4">
    <name type="scientific">Richelia sinica FACHB-800</name>
    <dbReference type="NCBI Taxonomy" id="1357546"/>
    <lineage>
        <taxon>Bacteria</taxon>
        <taxon>Bacillati</taxon>
        <taxon>Cyanobacteriota</taxon>
        <taxon>Cyanophyceae</taxon>
        <taxon>Nostocales</taxon>
        <taxon>Nostocaceae</taxon>
        <taxon>Richelia</taxon>
    </lineage>
</organism>
<name>A0A975Y5Y7_9NOST</name>
<sequence length="475" mass="54134">MKLHIYLKTITPILLSLNLLLVTEPTVLGTTNNSDRNINIAQINQQSSQNNENKKLIKSFEELKKSIQSFNSELQSAVNNPEQRDKINSQDVISKIEKFREELSKIQQTEQVKKVIEITDDINATVEPLKDGLKTEGVTKVQRQLASFDGESVPKNYDGKFGPATQSKINNFLNINIDALEKESNQIKTNFQKGLDPQNKLPIENLPATTNTDVITELHSRVNTLKNDINKLSLIVYMLLFMILIGMGIYGYKFYLFVNTPNKKAAPNNNKTQFIDIENFQRELSEVYKILNRLEQKIKEIENSSQNNNPTNQTYSSTYTNPITHQPITQNRQVAYIHQPTNSNLHFQSHTSNSNSQLLSTYNHNSRSLSRSAITVSESEYTAEQRRLGRSVSPILESSNRGNYWILAEGSHEYLFPKGGMKINEHNYHTIATFFECVGYQPNISNNFTVVKAAKVSSIGEQWELREIGQLHFSN</sequence>
<proteinExistence type="predicted"/>
<evidence type="ECO:0000256" key="1">
    <source>
        <dbReference type="SAM" id="Coils"/>
    </source>
</evidence>
<dbReference type="AlphaFoldDB" id="A0A975Y5Y7"/>
<keyword evidence="1" id="KW-0175">Coiled coil</keyword>
<keyword evidence="4" id="KW-1185">Reference proteome</keyword>
<evidence type="ECO:0000313" key="3">
    <source>
        <dbReference type="EMBL" id="QXE24717.1"/>
    </source>
</evidence>
<accession>A0A975Y5Y7</accession>
<feature type="coiled-coil region" evidence="1">
    <location>
        <begin position="277"/>
        <end position="304"/>
    </location>
</feature>
<protein>
    <submittedName>
        <fullName evidence="3">Uncharacterized protein</fullName>
    </submittedName>
</protein>
<dbReference type="RefSeq" id="WP_190601549.1">
    <property type="nucleotide sequence ID" value="NZ_CP021056.1"/>
</dbReference>
<feature type="coiled-coil region" evidence="1">
    <location>
        <begin position="53"/>
        <end position="80"/>
    </location>
</feature>